<proteinExistence type="predicted"/>
<dbReference type="InterPro" id="IPR029033">
    <property type="entry name" value="His_PPase_superfam"/>
</dbReference>
<keyword evidence="3" id="KW-1185">Reference proteome</keyword>
<dbReference type="Proteomes" id="UP001501161">
    <property type="component" value="Unassembled WGS sequence"/>
</dbReference>
<dbReference type="InterPro" id="IPR051021">
    <property type="entry name" value="Mito_Ser/Thr_phosphatase"/>
</dbReference>
<accession>A0ABP5J8C0</accession>
<evidence type="ECO:0000313" key="3">
    <source>
        <dbReference type="Proteomes" id="UP001501161"/>
    </source>
</evidence>
<dbReference type="SMART" id="SM00855">
    <property type="entry name" value="PGAM"/>
    <property type="match status" value="1"/>
</dbReference>
<protein>
    <submittedName>
        <fullName evidence="2">Histidine phosphatase family protein</fullName>
    </submittedName>
</protein>
<dbReference type="SUPFAM" id="SSF53254">
    <property type="entry name" value="Phosphoglycerate mutase-like"/>
    <property type="match status" value="1"/>
</dbReference>
<keyword evidence="1" id="KW-0378">Hydrolase</keyword>
<dbReference type="PANTHER" id="PTHR20935">
    <property type="entry name" value="PHOSPHOGLYCERATE MUTASE-RELATED"/>
    <property type="match status" value="1"/>
</dbReference>
<organism evidence="2 3">
    <name type="scientific">Nocardioides furvisabuli</name>
    <dbReference type="NCBI Taxonomy" id="375542"/>
    <lineage>
        <taxon>Bacteria</taxon>
        <taxon>Bacillati</taxon>
        <taxon>Actinomycetota</taxon>
        <taxon>Actinomycetes</taxon>
        <taxon>Propionibacteriales</taxon>
        <taxon>Nocardioidaceae</taxon>
        <taxon>Nocardioides</taxon>
    </lineage>
</organism>
<reference evidence="3" key="1">
    <citation type="journal article" date="2019" name="Int. J. Syst. Evol. Microbiol.">
        <title>The Global Catalogue of Microorganisms (GCM) 10K type strain sequencing project: providing services to taxonomists for standard genome sequencing and annotation.</title>
        <authorList>
            <consortium name="The Broad Institute Genomics Platform"/>
            <consortium name="The Broad Institute Genome Sequencing Center for Infectious Disease"/>
            <person name="Wu L."/>
            <person name="Ma J."/>
        </authorList>
    </citation>
    <scope>NUCLEOTIDE SEQUENCE [LARGE SCALE GENOMIC DNA]</scope>
    <source>
        <strain evidence="3">JCM 13813</strain>
    </source>
</reference>
<sequence>MSRILLVRHGQASFGADDYDNLSPTGHEQSRVLGAALAARGVSPDVVVAGEMKRHAQTAGGVLEGAGWTTGVDVDAGWNEFDHVQVLAVHDQPTTVEGESEKAAFQRWFTEATLRWTSGDHDDAYDESFGAFTSRVEAALDRLVTALPRSGTAVVLTSGGPVAWAAASLLADDARARTDLWLRLNPVSVNTGASTVVCGASGTTLVTYNAHDHLFADGSPDLLTYR</sequence>
<dbReference type="Pfam" id="PF00300">
    <property type="entry name" value="His_Phos_1"/>
    <property type="match status" value="1"/>
</dbReference>
<dbReference type="Gene3D" id="3.40.50.1240">
    <property type="entry name" value="Phosphoglycerate mutase-like"/>
    <property type="match status" value="1"/>
</dbReference>
<dbReference type="CDD" id="cd07067">
    <property type="entry name" value="HP_PGM_like"/>
    <property type="match status" value="1"/>
</dbReference>
<dbReference type="PANTHER" id="PTHR20935:SF0">
    <property type="entry name" value="SERINE_THREONINE-PROTEIN PHOSPHATASE PGAM5, MITOCHONDRIAL"/>
    <property type="match status" value="1"/>
</dbReference>
<evidence type="ECO:0000256" key="1">
    <source>
        <dbReference type="ARBA" id="ARBA00022801"/>
    </source>
</evidence>
<evidence type="ECO:0000313" key="2">
    <source>
        <dbReference type="EMBL" id="GAA2113085.1"/>
    </source>
</evidence>
<comment type="caution">
    <text evidence="2">The sequence shown here is derived from an EMBL/GenBank/DDBJ whole genome shotgun (WGS) entry which is preliminary data.</text>
</comment>
<dbReference type="RefSeq" id="WP_231251428.1">
    <property type="nucleotide sequence ID" value="NZ_BAAAMQ010000015.1"/>
</dbReference>
<gene>
    <name evidence="2" type="ORF">GCM10009726_30340</name>
</gene>
<name>A0ABP5J8C0_9ACTN</name>
<dbReference type="EMBL" id="BAAAMQ010000015">
    <property type="protein sequence ID" value="GAA2113085.1"/>
    <property type="molecule type" value="Genomic_DNA"/>
</dbReference>
<dbReference type="InterPro" id="IPR013078">
    <property type="entry name" value="His_Pase_superF_clade-1"/>
</dbReference>